<keyword evidence="2" id="KW-1185">Reference proteome</keyword>
<evidence type="ECO:0000313" key="1">
    <source>
        <dbReference type="EMBL" id="MFC3571134.1"/>
    </source>
</evidence>
<dbReference type="EMBL" id="JBHRXE010000050">
    <property type="protein sequence ID" value="MFC3571134.1"/>
    <property type="molecule type" value="Genomic_DNA"/>
</dbReference>
<protein>
    <submittedName>
        <fullName evidence="1">Uncharacterized protein</fullName>
    </submittedName>
</protein>
<dbReference type="Proteomes" id="UP001595596">
    <property type="component" value="Unassembled WGS sequence"/>
</dbReference>
<reference evidence="2" key="1">
    <citation type="journal article" date="2019" name="Int. J. Syst. Evol. Microbiol.">
        <title>The Global Catalogue of Microorganisms (GCM) 10K type strain sequencing project: providing services to taxonomists for standard genome sequencing and annotation.</title>
        <authorList>
            <consortium name="The Broad Institute Genomics Platform"/>
            <consortium name="The Broad Institute Genome Sequencing Center for Infectious Disease"/>
            <person name="Wu L."/>
            <person name="Ma J."/>
        </authorList>
    </citation>
    <scope>NUCLEOTIDE SEQUENCE [LARGE SCALE GENOMIC DNA]</scope>
    <source>
        <strain evidence="2">VKM B-3226</strain>
    </source>
</reference>
<evidence type="ECO:0000313" key="2">
    <source>
        <dbReference type="Proteomes" id="UP001595596"/>
    </source>
</evidence>
<proteinExistence type="predicted"/>
<organism evidence="1 2">
    <name type="scientific">Paracoccus simplex</name>
    <dbReference type="NCBI Taxonomy" id="2086346"/>
    <lineage>
        <taxon>Bacteria</taxon>
        <taxon>Pseudomonadati</taxon>
        <taxon>Pseudomonadota</taxon>
        <taxon>Alphaproteobacteria</taxon>
        <taxon>Rhodobacterales</taxon>
        <taxon>Paracoccaceae</taxon>
        <taxon>Paracoccus</taxon>
    </lineage>
</organism>
<sequence>AMAGVIWFMHDQQCHLPQLATAQKTAARSVMAEVEGSKPILTDEEAREALRPDDQARIEKAKRFQDRLKAKLSK</sequence>
<accession>A0ABV7S2J6</accession>
<dbReference type="RefSeq" id="WP_379032642.1">
    <property type="nucleotide sequence ID" value="NZ_JBHRXE010000050.1"/>
</dbReference>
<gene>
    <name evidence="1" type="ORF">ACFOMP_16860</name>
</gene>
<comment type="caution">
    <text evidence="1">The sequence shown here is derived from an EMBL/GenBank/DDBJ whole genome shotgun (WGS) entry which is preliminary data.</text>
</comment>
<feature type="non-terminal residue" evidence="1">
    <location>
        <position position="1"/>
    </location>
</feature>
<name>A0ABV7S2J6_9RHOB</name>